<comment type="subcellular location">
    <subcellularLocation>
        <location evidence="1">Membrane</location>
        <topology evidence="1">Multi-pass membrane protein</topology>
    </subcellularLocation>
</comment>
<feature type="domain" description="Major facilitator superfamily (MFS) profile" evidence="8">
    <location>
        <begin position="32"/>
        <end position="480"/>
    </location>
</feature>
<name>A0A5N7BX35_PETAA</name>
<feature type="transmembrane region" description="Helical" evidence="7">
    <location>
        <begin position="186"/>
        <end position="206"/>
    </location>
</feature>
<feature type="region of interest" description="Disordered" evidence="6">
    <location>
        <begin position="1"/>
        <end position="20"/>
    </location>
</feature>
<keyword evidence="2" id="KW-0813">Transport</keyword>
<evidence type="ECO:0000256" key="2">
    <source>
        <dbReference type="ARBA" id="ARBA00022448"/>
    </source>
</evidence>
<accession>A0A5N7BX35</accession>
<dbReference type="InterPro" id="IPR036259">
    <property type="entry name" value="MFS_trans_sf"/>
</dbReference>
<keyword evidence="3 7" id="KW-0812">Transmembrane</keyword>
<reference evidence="9" key="1">
    <citation type="submission" date="2019-04" db="EMBL/GenBank/DDBJ databases">
        <title>Friends and foes A comparative genomics studyof 23 Aspergillus species from section Flavi.</title>
        <authorList>
            <consortium name="DOE Joint Genome Institute"/>
            <person name="Kjaerbolling I."/>
            <person name="Vesth T."/>
            <person name="Frisvad J.C."/>
            <person name="Nybo J.L."/>
            <person name="Theobald S."/>
            <person name="Kildgaard S."/>
            <person name="Isbrandt T."/>
            <person name="Kuo A."/>
            <person name="Sato A."/>
            <person name="Lyhne E.K."/>
            <person name="Kogle M.E."/>
            <person name="Wiebenga A."/>
            <person name="Kun R.S."/>
            <person name="Lubbers R.J."/>
            <person name="Makela M.R."/>
            <person name="Barry K."/>
            <person name="Chovatia M."/>
            <person name="Clum A."/>
            <person name="Daum C."/>
            <person name="Haridas S."/>
            <person name="He G."/>
            <person name="LaButti K."/>
            <person name="Lipzen A."/>
            <person name="Mondo S."/>
            <person name="Riley R."/>
            <person name="Salamov A."/>
            <person name="Simmons B.A."/>
            <person name="Magnuson J.K."/>
            <person name="Henrissat B."/>
            <person name="Mortensen U.H."/>
            <person name="Larsen T.O."/>
            <person name="Devries R.P."/>
            <person name="Grigoriev I.V."/>
            <person name="Machida M."/>
            <person name="Baker S.E."/>
            <person name="Andersen M.R."/>
        </authorList>
    </citation>
    <scope>NUCLEOTIDE SEQUENCE [LARGE SCALE GENOMIC DNA]</scope>
    <source>
        <strain evidence="9">IBT 14317</strain>
    </source>
</reference>
<dbReference type="FunFam" id="1.20.1720.10:FF:000009">
    <property type="entry name" value="MFS multidrug transporter"/>
    <property type="match status" value="1"/>
</dbReference>
<evidence type="ECO:0000256" key="4">
    <source>
        <dbReference type="ARBA" id="ARBA00022989"/>
    </source>
</evidence>
<dbReference type="InterPro" id="IPR011701">
    <property type="entry name" value="MFS"/>
</dbReference>
<proteinExistence type="predicted"/>
<sequence length="496" mass="53629">MAPKDGDNSTPVVQDAPSAPHSIFDRKQKGLIVLLVSTAATFSTLASNIYFPAITTIAHDLNVSVQLVNLTITSFLIFQGITPSLWGPISDVKGRRTAYACTFIVSVGACIGLAETKNYATLIILRCLQSAGSASTIAIGSGVIGDITTRADRGSYMGFFQGGFIVPFAVGPVIGGALAGTLGWRSIFWFLTIYSIVLLLLLVFLLPETLRSIVANGGLLPPNRLGVYPLNLYQRFTKVIWNAETAPEQLAPRKRIDVFGPFRILTKRYAFPIIIFFAIYFAVWQMCNTAMSTLFKEHYGLTEIQAGLTFLANGMGSIIGTIVSGRVLDMDYRRMQAKRDMQSPIEAERGHSSTADDDFPLEKARLRLLPIFLLMQCMSVLVFGWTIHYSVHIAAPIVATFVTGWTAVSTQSIVTTYLVDIFPDQSAAATASLNLARCLSAAGGASFVMPLIDRVGTGVAVTICVAVQVVTAAALAVQWKYAGAWRKISKQAEAGQ</sequence>
<dbReference type="PANTHER" id="PTHR23502:SF151">
    <property type="entry name" value="MAJOR FACILITATOR SUPERFAMILY (MFS) PROFILE DOMAIN-CONTAINING PROTEIN"/>
    <property type="match status" value="1"/>
</dbReference>
<dbReference type="GO" id="GO:0022857">
    <property type="term" value="F:transmembrane transporter activity"/>
    <property type="evidence" value="ECO:0007669"/>
    <property type="project" value="InterPro"/>
</dbReference>
<dbReference type="Pfam" id="PF07690">
    <property type="entry name" value="MFS_1"/>
    <property type="match status" value="1"/>
</dbReference>
<dbReference type="Gene3D" id="1.20.1250.20">
    <property type="entry name" value="MFS general substrate transporter like domains"/>
    <property type="match status" value="1"/>
</dbReference>
<dbReference type="Gene3D" id="1.20.1720.10">
    <property type="entry name" value="Multidrug resistance protein D"/>
    <property type="match status" value="1"/>
</dbReference>
<dbReference type="InterPro" id="IPR020846">
    <property type="entry name" value="MFS_dom"/>
</dbReference>
<dbReference type="PANTHER" id="PTHR23502">
    <property type="entry name" value="MAJOR FACILITATOR SUPERFAMILY"/>
    <property type="match status" value="1"/>
</dbReference>
<evidence type="ECO:0000256" key="3">
    <source>
        <dbReference type="ARBA" id="ARBA00022692"/>
    </source>
</evidence>
<dbReference type="Proteomes" id="UP000326877">
    <property type="component" value="Unassembled WGS sequence"/>
</dbReference>
<feature type="transmembrane region" description="Helical" evidence="7">
    <location>
        <begin position="306"/>
        <end position="328"/>
    </location>
</feature>
<evidence type="ECO:0000259" key="8">
    <source>
        <dbReference type="PROSITE" id="PS50850"/>
    </source>
</evidence>
<dbReference type="SUPFAM" id="SSF103473">
    <property type="entry name" value="MFS general substrate transporter"/>
    <property type="match status" value="1"/>
</dbReference>
<protein>
    <submittedName>
        <fullName evidence="9">MFS general substrate transporter</fullName>
    </submittedName>
</protein>
<feature type="transmembrane region" description="Helical" evidence="7">
    <location>
        <begin position="120"/>
        <end position="144"/>
    </location>
</feature>
<dbReference type="AlphaFoldDB" id="A0A5N7BX35"/>
<evidence type="ECO:0000256" key="1">
    <source>
        <dbReference type="ARBA" id="ARBA00004141"/>
    </source>
</evidence>
<feature type="transmembrane region" description="Helical" evidence="7">
    <location>
        <begin position="31"/>
        <end position="51"/>
    </location>
</feature>
<feature type="transmembrane region" description="Helical" evidence="7">
    <location>
        <begin position="156"/>
        <end position="180"/>
    </location>
</feature>
<keyword evidence="5 7" id="KW-0472">Membrane</keyword>
<dbReference type="GO" id="GO:0005886">
    <property type="term" value="C:plasma membrane"/>
    <property type="evidence" value="ECO:0007669"/>
    <property type="project" value="TreeGrafter"/>
</dbReference>
<feature type="transmembrane region" description="Helical" evidence="7">
    <location>
        <begin position="63"/>
        <end position="85"/>
    </location>
</feature>
<feature type="transmembrane region" description="Helical" evidence="7">
    <location>
        <begin position="269"/>
        <end position="286"/>
    </location>
</feature>
<evidence type="ECO:0000256" key="5">
    <source>
        <dbReference type="ARBA" id="ARBA00023136"/>
    </source>
</evidence>
<feature type="transmembrane region" description="Helical" evidence="7">
    <location>
        <begin position="368"/>
        <end position="387"/>
    </location>
</feature>
<evidence type="ECO:0000256" key="7">
    <source>
        <dbReference type="SAM" id="Phobius"/>
    </source>
</evidence>
<dbReference type="PROSITE" id="PS50850">
    <property type="entry name" value="MFS"/>
    <property type="match status" value="1"/>
</dbReference>
<dbReference type="EMBL" id="ML735319">
    <property type="protein sequence ID" value="KAE8386057.1"/>
    <property type="molecule type" value="Genomic_DNA"/>
</dbReference>
<evidence type="ECO:0000256" key="6">
    <source>
        <dbReference type="SAM" id="MobiDB-lite"/>
    </source>
</evidence>
<gene>
    <name evidence="9" type="ORF">BDV23DRAFT_190318</name>
</gene>
<feature type="transmembrane region" description="Helical" evidence="7">
    <location>
        <begin position="458"/>
        <end position="477"/>
    </location>
</feature>
<evidence type="ECO:0000313" key="9">
    <source>
        <dbReference type="EMBL" id="KAE8386057.1"/>
    </source>
</evidence>
<keyword evidence="4 7" id="KW-1133">Transmembrane helix</keyword>
<dbReference type="OrthoDB" id="440553at2759"/>
<feature type="transmembrane region" description="Helical" evidence="7">
    <location>
        <begin position="97"/>
        <end position="114"/>
    </location>
</feature>
<organism evidence="9">
    <name type="scientific">Petromyces alliaceus</name>
    <name type="common">Aspergillus alliaceus</name>
    <dbReference type="NCBI Taxonomy" id="209559"/>
    <lineage>
        <taxon>Eukaryota</taxon>
        <taxon>Fungi</taxon>
        <taxon>Dikarya</taxon>
        <taxon>Ascomycota</taxon>
        <taxon>Pezizomycotina</taxon>
        <taxon>Eurotiomycetes</taxon>
        <taxon>Eurotiomycetidae</taxon>
        <taxon>Eurotiales</taxon>
        <taxon>Aspergillaceae</taxon>
        <taxon>Aspergillus</taxon>
        <taxon>Aspergillus subgen. Circumdati</taxon>
    </lineage>
</organism>